<accession>A0AAQ3S2V6</accession>
<keyword evidence="2" id="KW-1185">Reference proteome</keyword>
<feature type="non-terminal residue" evidence="1">
    <location>
        <position position="1"/>
    </location>
</feature>
<gene>
    <name evidence="1" type="ORF">V8G54_011235</name>
</gene>
<evidence type="ECO:0000313" key="1">
    <source>
        <dbReference type="EMBL" id="WVZ13669.1"/>
    </source>
</evidence>
<sequence length="102" mass="11805">ALVQKLADRSNISISYAFLHHIWFADKYAEEKGKVLQTKVVTATHKKKDRVGITVVTAALGFLANFEDVYKLWAFVARFLDADFVEKERWRYLAINQKTIEV</sequence>
<dbReference type="Proteomes" id="UP001374535">
    <property type="component" value="Chromosome 4"/>
</dbReference>
<evidence type="ECO:0000313" key="2">
    <source>
        <dbReference type="Proteomes" id="UP001374535"/>
    </source>
</evidence>
<dbReference type="EMBL" id="CP144697">
    <property type="protein sequence ID" value="WVZ13669.1"/>
    <property type="molecule type" value="Genomic_DNA"/>
</dbReference>
<organism evidence="1 2">
    <name type="scientific">Vigna mungo</name>
    <name type="common">Black gram</name>
    <name type="synonym">Phaseolus mungo</name>
    <dbReference type="NCBI Taxonomy" id="3915"/>
    <lineage>
        <taxon>Eukaryota</taxon>
        <taxon>Viridiplantae</taxon>
        <taxon>Streptophyta</taxon>
        <taxon>Embryophyta</taxon>
        <taxon>Tracheophyta</taxon>
        <taxon>Spermatophyta</taxon>
        <taxon>Magnoliopsida</taxon>
        <taxon>eudicotyledons</taxon>
        <taxon>Gunneridae</taxon>
        <taxon>Pentapetalae</taxon>
        <taxon>rosids</taxon>
        <taxon>fabids</taxon>
        <taxon>Fabales</taxon>
        <taxon>Fabaceae</taxon>
        <taxon>Papilionoideae</taxon>
        <taxon>50 kb inversion clade</taxon>
        <taxon>NPAAA clade</taxon>
        <taxon>indigoferoid/millettioid clade</taxon>
        <taxon>Phaseoleae</taxon>
        <taxon>Vigna</taxon>
    </lineage>
</organism>
<protein>
    <submittedName>
        <fullName evidence="1">Uncharacterized protein</fullName>
    </submittedName>
</protein>
<name>A0AAQ3S2V6_VIGMU</name>
<dbReference type="AlphaFoldDB" id="A0AAQ3S2V6"/>
<reference evidence="1 2" key="1">
    <citation type="journal article" date="2023" name="Life. Sci Alliance">
        <title>Evolutionary insights into 3D genome organization and epigenetic landscape of Vigna mungo.</title>
        <authorList>
            <person name="Junaid A."/>
            <person name="Singh B."/>
            <person name="Bhatia S."/>
        </authorList>
    </citation>
    <scope>NUCLEOTIDE SEQUENCE [LARGE SCALE GENOMIC DNA]</scope>
    <source>
        <strain evidence="1">Urdbean</strain>
    </source>
</reference>
<proteinExistence type="predicted"/>